<proteinExistence type="predicted"/>
<evidence type="ECO:0000313" key="3">
    <source>
        <dbReference type="Proteomes" id="UP000448943"/>
    </source>
</evidence>
<keyword evidence="1" id="KW-1133">Transmembrane helix</keyword>
<feature type="transmembrane region" description="Helical" evidence="1">
    <location>
        <begin position="6"/>
        <end position="36"/>
    </location>
</feature>
<keyword evidence="3" id="KW-1185">Reference proteome</keyword>
<keyword evidence="1" id="KW-0812">Transmembrane</keyword>
<reference evidence="2 3" key="1">
    <citation type="submission" date="2019-01" db="EMBL/GenBank/DDBJ databases">
        <title>Chengkuizengella sp. nov., isolated from deep-sea sediment of East Pacific Ocean.</title>
        <authorList>
            <person name="Yang J."/>
            <person name="Lai Q."/>
            <person name="Shao Z."/>
        </authorList>
    </citation>
    <scope>NUCLEOTIDE SEQUENCE [LARGE SCALE GENOMIC DNA]</scope>
    <source>
        <strain evidence="2 3">YPA3-1-1</strain>
    </source>
</reference>
<sequence>MILLLIILCFILIYVLFALGYVGIFIGGAIVFAILFRGLYLLNEIHKNTIKIRTITVKNELNNESNKLDGLE</sequence>
<protein>
    <submittedName>
        <fullName evidence="2">Uncharacterized protein</fullName>
    </submittedName>
</protein>
<dbReference type="AlphaFoldDB" id="A0A6N9Q4D6"/>
<accession>A0A6N9Q4D6</accession>
<name>A0A6N9Q4D6_9BACL</name>
<gene>
    <name evidence="2" type="ORF">ERL59_12020</name>
</gene>
<evidence type="ECO:0000313" key="2">
    <source>
        <dbReference type="EMBL" id="NBI29686.1"/>
    </source>
</evidence>
<comment type="caution">
    <text evidence="2">The sequence shown here is derived from an EMBL/GenBank/DDBJ whole genome shotgun (WGS) entry which is preliminary data.</text>
</comment>
<dbReference type="RefSeq" id="WP_160646492.1">
    <property type="nucleotide sequence ID" value="NZ_SIJB01000027.1"/>
</dbReference>
<dbReference type="EMBL" id="SIJB01000027">
    <property type="protein sequence ID" value="NBI29686.1"/>
    <property type="molecule type" value="Genomic_DNA"/>
</dbReference>
<keyword evidence="1" id="KW-0472">Membrane</keyword>
<evidence type="ECO:0000256" key="1">
    <source>
        <dbReference type="SAM" id="Phobius"/>
    </source>
</evidence>
<organism evidence="2 3">
    <name type="scientific">Chengkuizengella marina</name>
    <dbReference type="NCBI Taxonomy" id="2507566"/>
    <lineage>
        <taxon>Bacteria</taxon>
        <taxon>Bacillati</taxon>
        <taxon>Bacillota</taxon>
        <taxon>Bacilli</taxon>
        <taxon>Bacillales</taxon>
        <taxon>Paenibacillaceae</taxon>
        <taxon>Chengkuizengella</taxon>
    </lineage>
</organism>
<dbReference type="Proteomes" id="UP000448943">
    <property type="component" value="Unassembled WGS sequence"/>
</dbReference>
<dbReference type="OrthoDB" id="9945919at2"/>